<keyword evidence="1" id="KW-0472">Membrane</keyword>
<gene>
    <name evidence="2" type="ORF">CUN48_16955</name>
</gene>
<feature type="transmembrane region" description="Helical" evidence="1">
    <location>
        <begin position="42"/>
        <end position="62"/>
    </location>
</feature>
<keyword evidence="1" id="KW-0812">Transmembrane</keyword>
<dbReference type="AlphaFoldDB" id="A0A2M8Q7P0"/>
<proteinExistence type="predicted"/>
<reference evidence="2 3" key="1">
    <citation type="submission" date="2017-11" db="EMBL/GenBank/DDBJ databases">
        <title>Evolution of Phototrophy in the Chloroflexi Phylum Driven by Horizontal Gene Transfer.</title>
        <authorList>
            <person name="Ward L.M."/>
            <person name="Hemp J."/>
            <person name="Shih P.M."/>
            <person name="Mcglynn S.E."/>
            <person name="Fischer W."/>
        </authorList>
    </citation>
    <scope>NUCLEOTIDE SEQUENCE [LARGE SCALE GENOMIC DNA]</scope>
    <source>
        <strain evidence="2">JP3_7</strain>
    </source>
</reference>
<accession>A0A2M8Q7P0</accession>
<keyword evidence="1" id="KW-1133">Transmembrane helix</keyword>
<feature type="transmembrane region" description="Helical" evidence="1">
    <location>
        <begin position="12"/>
        <end position="30"/>
    </location>
</feature>
<dbReference type="Proteomes" id="UP000230790">
    <property type="component" value="Unassembled WGS sequence"/>
</dbReference>
<evidence type="ECO:0000313" key="2">
    <source>
        <dbReference type="EMBL" id="PJF45819.1"/>
    </source>
</evidence>
<feature type="transmembrane region" description="Helical" evidence="1">
    <location>
        <begin position="74"/>
        <end position="94"/>
    </location>
</feature>
<sequence length="107" mass="12244">MSDSTAPFWRQALATVGVLALILGIVAWQMRRDRKEFRLLRVFGVAFAALLGSLPFVAAFWFAAHDADRHSPWLLAAVFVPIFLLEAWGISIALRRRRRRDHERTKA</sequence>
<comment type="caution">
    <text evidence="2">The sequence shown here is derived from an EMBL/GenBank/DDBJ whole genome shotgun (WGS) entry which is preliminary data.</text>
</comment>
<dbReference type="EMBL" id="PGTN01000725">
    <property type="protein sequence ID" value="PJF45819.1"/>
    <property type="molecule type" value="Genomic_DNA"/>
</dbReference>
<evidence type="ECO:0000256" key="1">
    <source>
        <dbReference type="SAM" id="Phobius"/>
    </source>
</evidence>
<name>A0A2M8Q7P0_9CHLR</name>
<protein>
    <submittedName>
        <fullName evidence="2">Uncharacterized protein</fullName>
    </submittedName>
</protein>
<organism evidence="2 3">
    <name type="scientific">Candidatus Thermofonsia Clade 3 bacterium</name>
    <dbReference type="NCBI Taxonomy" id="2364212"/>
    <lineage>
        <taxon>Bacteria</taxon>
        <taxon>Bacillati</taxon>
        <taxon>Chloroflexota</taxon>
        <taxon>Candidatus Thermofontia</taxon>
        <taxon>Candidatus Thermofonsia Clade 3</taxon>
    </lineage>
</organism>
<evidence type="ECO:0000313" key="3">
    <source>
        <dbReference type="Proteomes" id="UP000230790"/>
    </source>
</evidence>